<evidence type="ECO:0000259" key="5">
    <source>
        <dbReference type="PROSITE" id="PS51720"/>
    </source>
</evidence>
<dbReference type="Gene3D" id="3.40.50.300">
    <property type="entry name" value="P-loop containing nucleotide triphosphate hydrolases"/>
    <property type="match status" value="1"/>
</dbReference>
<accession>A0A8C7VY06</accession>
<keyword evidence="2" id="KW-0547">Nucleotide-binding</keyword>
<reference evidence="6" key="1">
    <citation type="submission" date="2020-07" db="EMBL/GenBank/DDBJ databases">
        <title>A long reads based de novo assembly of the rainbow trout Arlee double haploid line genome.</title>
        <authorList>
            <person name="Gao G."/>
            <person name="Palti Y."/>
        </authorList>
    </citation>
    <scope>NUCLEOTIDE SEQUENCE [LARGE SCALE GENOMIC DNA]</scope>
</reference>
<reference evidence="6" key="3">
    <citation type="submission" date="2025-09" db="UniProtKB">
        <authorList>
            <consortium name="Ensembl"/>
        </authorList>
    </citation>
    <scope>IDENTIFICATION</scope>
</reference>
<dbReference type="PROSITE" id="PS51720">
    <property type="entry name" value="G_AIG1"/>
    <property type="match status" value="1"/>
</dbReference>
<comment type="similarity">
    <text evidence="1">Belongs to the TRAFAC class TrmE-Era-EngA-EngB-Septin-like GTPase superfamily. AIG1/Toc34/Toc159-like paraseptin GTPase family. IAN subfamily.</text>
</comment>
<sequence length="337" mass="37606">MEEKSESNYEREETHILTKLRILMLGWVFVGRSAAGNAILNTSKFEAGRRSVKSTQQSAKFGGRQVTVVDTPGWWTFFLAEFTSPLVKSEILKGVSLGCPFPNAALLMIPVDTAFTEEQRKVTQDNMKLLGEGVWRHTIVVFTWGACLGDTTIEQHIESEGKALHWLIEKCGNRYHVFDSKGKDTDAQAKELLEKIEEMVAGKHLFCLSTEIHKPVETGIIPRADDEATEKISQLLNQEWDRRNWEILEIAKTSTPPILKGNRSMPEPYRPDFSGDKPPLESSRLGEGEIPMEDLSRRSTIRKIAVDRSGGERTVEGTAGGGVESERDSQSAESAIS</sequence>
<evidence type="ECO:0000256" key="2">
    <source>
        <dbReference type="ARBA" id="ARBA00022741"/>
    </source>
</evidence>
<keyword evidence="3" id="KW-0342">GTP-binding</keyword>
<dbReference type="FunFam" id="3.40.50.300:FF:001809">
    <property type="entry name" value="Si:ch1073-365p7.2"/>
    <property type="match status" value="1"/>
</dbReference>
<evidence type="ECO:0000313" key="7">
    <source>
        <dbReference type="Proteomes" id="UP000694395"/>
    </source>
</evidence>
<dbReference type="PANTHER" id="PTHR10903">
    <property type="entry name" value="GTPASE, IMAP FAMILY MEMBER-RELATED"/>
    <property type="match status" value="1"/>
</dbReference>
<dbReference type="PANTHER" id="PTHR10903:SF107">
    <property type="entry name" value="GTPASE IMAP FAMILY MEMBER 4-LIKE-RELATED"/>
    <property type="match status" value="1"/>
</dbReference>
<organism evidence="6 7">
    <name type="scientific">Oncorhynchus mykiss</name>
    <name type="common">Rainbow trout</name>
    <name type="synonym">Salmo gairdneri</name>
    <dbReference type="NCBI Taxonomy" id="8022"/>
    <lineage>
        <taxon>Eukaryota</taxon>
        <taxon>Metazoa</taxon>
        <taxon>Chordata</taxon>
        <taxon>Craniata</taxon>
        <taxon>Vertebrata</taxon>
        <taxon>Euteleostomi</taxon>
        <taxon>Actinopterygii</taxon>
        <taxon>Neopterygii</taxon>
        <taxon>Teleostei</taxon>
        <taxon>Protacanthopterygii</taxon>
        <taxon>Salmoniformes</taxon>
        <taxon>Salmonidae</taxon>
        <taxon>Salmoninae</taxon>
        <taxon>Oncorhynchus</taxon>
    </lineage>
</organism>
<dbReference type="InterPro" id="IPR006703">
    <property type="entry name" value="G_AIG1"/>
</dbReference>
<dbReference type="InterPro" id="IPR027417">
    <property type="entry name" value="P-loop_NTPase"/>
</dbReference>
<protein>
    <recommendedName>
        <fullName evidence="5">AIG1-type G domain-containing protein</fullName>
    </recommendedName>
</protein>
<feature type="domain" description="AIG1-type G" evidence="5">
    <location>
        <begin position="17"/>
        <end position="217"/>
    </location>
</feature>
<dbReference type="InterPro" id="IPR045058">
    <property type="entry name" value="GIMA/IAN/Toc"/>
</dbReference>
<keyword evidence="7" id="KW-1185">Reference proteome</keyword>
<feature type="region of interest" description="Disordered" evidence="4">
    <location>
        <begin position="257"/>
        <end position="337"/>
    </location>
</feature>
<proteinExistence type="inferred from homology"/>
<feature type="compositionally biased region" description="Basic and acidic residues" evidence="4">
    <location>
        <begin position="304"/>
        <end position="315"/>
    </location>
</feature>
<feature type="compositionally biased region" description="Basic and acidic residues" evidence="4">
    <location>
        <begin position="269"/>
        <end position="287"/>
    </location>
</feature>
<evidence type="ECO:0000256" key="3">
    <source>
        <dbReference type="ARBA" id="ARBA00023134"/>
    </source>
</evidence>
<dbReference type="GeneTree" id="ENSGT00940000162556"/>
<dbReference type="Ensembl" id="ENSOMYT00000064476.2">
    <property type="protein sequence ID" value="ENSOMYP00000059230.2"/>
    <property type="gene ID" value="ENSOMYG00000027378.2"/>
</dbReference>
<evidence type="ECO:0000256" key="1">
    <source>
        <dbReference type="ARBA" id="ARBA00008535"/>
    </source>
</evidence>
<reference evidence="6" key="2">
    <citation type="submission" date="2025-08" db="UniProtKB">
        <authorList>
            <consortium name="Ensembl"/>
        </authorList>
    </citation>
    <scope>IDENTIFICATION</scope>
</reference>
<dbReference type="Proteomes" id="UP000694395">
    <property type="component" value="Chromosome Y"/>
</dbReference>
<evidence type="ECO:0000256" key="4">
    <source>
        <dbReference type="SAM" id="MobiDB-lite"/>
    </source>
</evidence>
<name>A0A8C7VY06_ONCMY</name>
<evidence type="ECO:0000313" key="6">
    <source>
        <dbReference type="Ensembl" id="ENSOMYP00000059230.2"/>
    </source>
</evidence>
<dbReference type="Pfam" id="PF04548">
    <property type="entry name" value="AIG1"/>
    <property type="match status" value="1"/>
</dbReference>
<dbReference type="GO" id="GO:0005525">
    <property type="term" value="F:GTP binding"/>
    <property type="evidence" value="ECO:0007669"/>
    <property type="project" value="UniProtKB-KW"/>
</dbReference>
<dbReference type="SUPFAM" id="SSF52540">
    <property type="entry name" value="P-loop containing nucleoside triphosphate hydrolases"/>
    <property type="match status" value="1"/>
</dbReference>
<dbReference type="AlphaFoldDB" id="A0A8C7VY06"/>